<dbReference type="PANTHER" id="PTHR15427:SF26">
    <property type="entry name" value="COMPLEMENT C1Q SUBCOMPONENT SUBUNIT A"/>
    <property type="match status" value="1"/>
</dbReference>
<protein>
    <recommendedName>
        <fullName evidence="13">C1q domain-containing protein</fullName>
    </recommendedName>
</protein>
<dbReference type="STRING" id="43700.ENSMALP00000032904"/>
<dbReference type="AlphaFoldDB" id="A0A3Q3KEW6"/>
<comment type="subcellular location">
    <subcellularLocation>
        <location evidence="1">Secreted</location>
        <location evidence="1">Extracellular space</location>
        <location evidence="1">Extracellular matrix</location>
    </subcellularLocation>
</comment>
<organism evidence="14 15">
    <name type="scientific">Monopterus albus</name>
    <name type="common">Swamp eel</name>
    <dbReference type="NCBI Taxonomy" id="43700"/>
    <lineage>
        <taxon>Eukaryota</taxon>
        <taxon>Metazoa</taxon>
        <taxon>Chordata</taxon>
        <taxon>Craniata</taxon>
        <taxon>Vertebrata</taxon>
        <taxon>Euteleostomi</taxon>
        <taxon>Actinopterygii</taxon>
        <taxon>Neopterygii</taxon>
        <taxon>Teleostei</taxon>
        <taxon>Neoteleostei</taxon>
        <taxon>Acanthomorphata</taxon>
        <taxon>Anabantaria</taxon>
        <taxon>Synbranchiformes</taxon>
        <taxon>Synbranchidae</taxon>
        <taxon>Monopterus</taxon>
    </lineage>
</organism>
<keyword evidence="12" id="KW-0472">Membrane</keyword>
<evidence type="ECO:0000313" key="15">
    <source>
        <dbReference type="Proteomes" id="UP000261600"/>
    </source>
</evidence>
<dbReference type="Pfam" id="PF00386">
    <property type="entry name" value="C1q"/>
    <property type="match status" value="1"/>
</dbReference>
<dbReference type="PANTHER" id="PTHR15427">
    <property type="entry name" value="EMILIN ELASTIN MICROFIBRIL INTERFACE-LOCATED PROTEIN ELASTIN MICROFIBRIL INTERFACER"/>
    <property type="match status" value="1"/>
</dbReference>
<feature type="region of interest" description="Disordered" evidence="11">
    <location>
        <begin position="128"/>
        <end position="177"/>
    </location>
</feature>
<accession>A0A3Q3KEW6</accession>
<keyword evidence="2" id="KW-0964">Secreted</keyword>
<keyword evidence="12" id="KW-0812">Transmembrane</keyword>
<evidence type="ECO:0000256" key="1">
    <source>
        <dbReference type="ARBA" id="ARBA00004498"/>
    </source>
</evidence>
<evidence type="ECO:0000256" key="3">
    <source>
        <dbReference type="ARBA" id="ARBA00022530"/>
    </source>
</evidence>
<evidence type="ECO:0000256" key="4">
    <source>
        <dbReference type="ARBA" id="ARBA00022588"/>
    </source>
</evidence>
<keyword evidence="15" id="KW-1185">Reference proteome</keyword>
<dbReference type="GO" id="GO:0005581">
    <property type="term" value="C:collagen trimer"/>
    <property type="evidence" value="ECO:0007669"/>
    <property type="project" value="UniProtKB-KW"/>
</dbReference>
<keyword evidence="5" id="KW-0677">Repeat</keyword>
<evidence type="ECO:0000259" key="13">
    <source>
        <dbReference type="PROSITE" id="PS50871"/>
    </source>
</evidence>
<dbReference type="InterPro" id="IPR008983">
    <property type="entry name" value="Tumour_necrosis_fac-like_dom"/>
</dbReference>
<dbReference type="SMART" id="SM00110">
    <property type="entry name" value="C1Q"/>
    <property type="match status" value="1"/>
</dbReference>
<dbReference type="PRINTS" id="PR00007">
    <property type="entry name" value="COMPLEMNTC1Q"/>
</dbReference>
<evidence type="ECO:0000313" key="14">
    <source>
        <dbReference type="Ensembl" id="ENSMALP00000032904.1"/>
    </source>
</evidence>
<dbReference type="Proteomes" id="UP000261600">
    <property type="component" value="Unplaced"/>
</dbReference>
<reference evidence="14" key="1">
    <citation type="submission" date="2025-08" db="UniProtKB">
        <authorList>
            <consortium name="Ensembl"/>
        </authorList>
    </citation>
    <scope>IDENTIFICATION</scope>
</reference>
<feature type="domain" description="C1q" evidence="13">
    <location>
        <begin position="171"/>
        <end position="306"/>
    </location>
</feature>
<evidence type="ECO:0000256" key="11">
    <source>
        <dbReference type="SAM" id="MobiDB-lite"/>
    </source>
</evidence>
<reference evidence="14" key="2">
    <citation type="submission" date="2025-09" db="UniProtKB">
        <authorList>
            <consortium name="Ensembl"/>
        </authorList>
    </citation>
    <scope>IDENTIFICATION</scope>
</reference>
<keyword evidence="8" id="KW-1015">Disulfide bond</keyword>
<proteinExistence type="predicted"/>
<dbReference type="InterPro" id="IPR050392">
    <property type="entry name" value="Collagen/C1q_domain"/>
</dbReference>
<feature type="compositionally biased region" description="Basic and acidic residues" evidence="11">
    <location>
        <begin position="93"/>
        <end position="108"/>
    </location>
</feature>
<dbReference type="InterPro" id="IPR001073">
    <property type="entry name" value="C1q_dom"/>
</dbReference>
<keyword evidence="10" id="KW-0379">Hydroxylation</keyword>
<keyword evidence="3" id="KW-0272">Extracellular matrix</keyword>
<feature type="compositionally biased region" description="Low complexity" evidence="11">
    <location>
        <begin position="166"/>
        <end position="177"/>
    </location>
</feature>
<evidence type="ECO:0000256" key="8">
    <source>
        <dbReference type="ARBA" id="ARBA00023157"/>
    </source>
</evidence>
<dbReference type="PROSITE" id="PS50871">
    <property type="entry name" value="C1Q"/>
    <property type="match status" value="1"/>
</dbReference>
<evidence type="ECO:0000256" key="12">
    <source>
        <dbReference type="SAM" id="Phobius"/>
    </source>
</evidence>
<dbReference type="Gene3D" id="2.60.120.40">
    <property type="match status" value="1"/>
</dbReference>
<dbReference type="SUPFAM" id="SSF49842">
    <property type="entry name" value="TNF-like"/>
    <property type="match status" value="1"/>
</dbReference>
<evidence type="ECO:0000256" key="10">
    <source>
        <dbReference type="ARBA" id="ARBA00023278"/>
    </source>
</evidence>
<keyword evidence="7" id="KW-0180">Complement pathway</keyword>
<feature type="transmembrane region" description="Helical" evidence="12">
    <location>
        <begin position="51"/>
        <end position="72"/>
    </location>
</feature>
<evidence type="ECO:0000256" key="5">
    <source>
        <dbReference type="ARBA" id="ARBA00022737"/>
    </source>
</evidence>
<dbReference type="GO" id="GO:0006958">
    <property type="term" value="P:complement activation, classical pathway"/>
    <property type="evidence" value="ECO:0007669"/>
    <property type="project" value="UniProtKB-KW"/>
</dbReference>
<feature type="region of interest" description="Disordered" evidence="11">
    <location>
        <begin position="85"/>
        <end position="111"/>
    </location>
</feature>
<evidence type="ECO:0000256" key="7">
    <source>
        <dbReference type="ARBA" id="ARBA00022875"/>
    </source>
</evidence>
<keyword evidence="6" id="KW-0391">Immunity</keyword>
<evidence type="ECO:0000256" key="6">
    <source>
        <dbReference type="ARBA" id="ARBA00022859"/>
    </source>
</evidence>
<keyword evidence="4" id="KW-0399">Innate immunity</keyword>
<dbReference type="GO" id="GO:0045087">
    <property type="term" value="P:innate immune response"/>
    <property type="evidence" value="ECO:0007669"/>
    <property type="project" value="UniProtKB-KW"/>
</dbReference>
<dbReference type="Ensembl" id="ENSMALT00000033466.1">
    <property type="protein sequence ID" value="ENSMALP00000032904.1"/>
    <property type="gene ID" value="ENSMALG00000022631.1"/>
</dbReference>
<sequence length="306" mass="33023">MRDTCVCVCETKSASLFFSLVKSLEPFSKRGNHIVSLRLQISTGGTENPTAFWTMGGYYGLLVLMGVALLLATGQCDVSCRGTDGQAGINGARGRDGRRGEKGPKGEPADMANSLVDASSLLILRGEKGNRGAQGPMGPKGFQGDVGTVGRPGQPGPPGPDGRFGRGQQSSAQRRSAFSVIRTSSNYPPYDKVVTYQQTVVNEPQDFNINTGVFTCSVPGVYYFTFHSVAKVNMCLRIVSEALENRKLGFCNYNNRNLEQVLSGGVVLELTAGQKVWLESFREQQAANLAGDQNEKQIIFNGFLLF</sequence>
<name>A0A3Q3KEW6_MONAL</name>
<keyword evidence="12" id="KW-1133">Transmembrane helix</keyword>
<evidence type="ECO:0000256" key="2">
    <source>
        <dbReference type="ARBA" id="ARBA00022525"/>
    </source>
</evidence>
<keyword evidence="9" id="KW-0325">Glycoprotein</keyword>
<evidence type="ECO:0000256" key="9">
    <source>
        <dbReference type="ARBA" id="ARBA00023180"/>
    </source>
</evidence>